<evidence type="ECO:0000313" key="2">
    <source>
        <dbReference type="Proteomes" id="UP000275473"/>
    </source>
</evidence>
<dbReference type="OrthoDB" id="2361637at2"/>
<gene>
    <name evidence="1" type="ORF">EEX84_15865</name>
</gene>
<dbReference type="EMBL" id="RIAX01000021">
    <property type="protein sequence ID" value="RNF38168.1"/>
    <property type="molecule type" value="Genomic_DNA"/>
</dbReference>
<reference evidence="1 2" key="1">
    <citation type="journal article" date="2018" name="Int. J. Syst. Evol. Microbiol.">
        <title>Planococcus salinus sp. nov., a moderately halophilic bacterium isolated from a saline-alkali soil.</title>
        <authorList>
            <person name="Gan L."/>
        </authorList>
    </citation>
    <scope>NUCLEOTIDE SEQUENCE [LARGE SCALE GENOMIC DNA]</scope>
    <source>
        <strain evidence="1 2">LCB217</strain>
    </source>
</reference>
<dbReference type="Proteomes" id="UP000275473">
    <property type="component" value="Unassembled WGS sequence"/>
</dbReference>
<dbReference type="InterPro" id="IPR026952">
    <property type="entry name" value="WVELL"/>
</dbReference>
<dbReference type="Pfam" id="PF14043">
    <property type="entry name" value="WVELL"/>
    <property type="match status" value="1"/>
</dbReference>
<evidence type="ECO:0008006" key="3">
    <source>
        <dbReference type="Google" id="ProtNLM"/>
    </source>
</evidence>
<dbReference type="RefSeq" id="WP_123166632.1">
    <property type="nucleotide sequence ID" value="NZ_RIAX01000021.1"/>
</dbReference>
<sequence length="86" mass="9873">MNEVIEQLVTELQDKNPNLTEEKARTWIELLVSDFEASYAKAGYDYQGTAVVEKVIRQWIESYGDNIHEFAGSNPKYAHLLNDPLN</sequence>
<proteinExistence type="predicted"/>
<evidence type="ECO:0000313" key="1">
    <source>
        <dbReference type="EMBL" id="RNF38168.1"/>
    </source>
</evidence>
<keyword evidence="2" id="KW-1185">Reference proteome</keyword>
<accession>A0A3M8P365</accession>
<protein>
    <recommendedName>
        <fullName evidence="3">WVELL protein</fullName>
    </recommendedName>
</protein>
<organism evidence="1 2">
    <name type="scientific">Planococcus salinus</name>
    <dbReference type="NCBI Taxonomy" id="1848460"/>
    <lineage>
        <taxon>Bacteria</taxon>
        <taxon>Bacillati</taxon>
        <taxon>Bacillota</taxon>
        <taxon>Bacilli</taxon>
        <taxon>Bacillales</taxon>
        <taxon>Caryophanaceae</taxon>
        <taxon>Planococcus</taxon>
    </lineage>
</organism>
<comment type="caution">
    <text evidence="1">The sequence shown here is derived from an EMBL/GenBank/DDBJ whole genome shotgun (WGS) entry which is preliminary data.</text>
</comment>
<dbReference type="AlphaFoldDB" id="A0A3M8P365"/>
<name>A0A3M8P365_9BACL</name>